<dbReference type="AlphaFoldDB" id="A0A2V0RCJ9"/>
<accession>A0A2V0RCJ9</accession>
<proteinExistence type="predicted"/>
<reference evidence="1" key="1">
    <citation type="submission" date="2017-04" db="EMBL/GenBank/DDBJ databases">
        <title>Unveiling RNA virosphere associated with marine microorganisms.</title>
        <authorList>
            <person name="Urayama S."/>
            <person name="Takaki Y."/>
            <person name="Nishi S."/>
            <person name="Yoshida Y."/>
            <person name="Deguchi S."/>
            <person name="Takai K."/>
            <person name="Nunoura T."/>
        </authorList>
    </citation>
    <scope>NUCLEOTIDE SEQUENCE</scope>
</reference>
<organism evidence="1">
    <name type="scientific">viral metagenome</name>
    <dbReference type="NCBI Taxonomy" id="1070528"/>
    <lineage>
        <taxon>unclassified sequences</taxon>
        <taxon>metagenomes</taxon>
        <taxon>organismal metagenomes</taxon>
    </lineage>
</organism>
<evidence type="ECO:0000313" key="1">
    <source>
        <dbReference type="EMBL" id="GBH22837.1"/>
    </source>
</evidence>
<comment type="caution">
    <text evidence="1">The sequence shown here is derived from an EMBL/GenBank/DDBJ whole genome shotgun (WGS) entry which is preliminary data.</text>
</comment>
<protein>
    <submittedName>
        <fullName evidence="1">Uncharacterized protein</fullName>
    </submittedName>
</protein>
<dbReference type="EMBL" id="BDQE01000121">
    <property type="protein sequence ID" value="GBH22837.1"/>
    <property type="molecule type" value="Genomic_RNA"/>
</dbReference>
<sequence length="573" mass="63591">MPIHLTRINSPLRPYAADAMTTVSKHLVFDGIGMALSFARYPASQLKVYHLPHDVLRSVYSRNPIRDTEETNRLMASAQDRRNAPAATAFTTIEVDDRGNTRVEPASTVDVFSTTLRGSALAAKITDISSFAYAIAKEADSADFTNNLADGPIENTLLWDYLGMCGLSDVTVDGGGQDISVQVAHQLQSIDPDPFGDEEIGGILDFALADFCAVFQVRFPAIVEALTRGALTERLAGLGYTRTRRALNQMVAMHRASIMSTVMLAQLTCLDNDITSDRLARRLPTNQFINLGAYKSFFESVPKLEQHVIRPLMGTYPSEEISYEQVHRVYHQVSRLMNFVPDVMQREFPRLMSIAIPKISMPPQPTMVVTDTITVLPLKDLSTASDTLAQQLYYGWITDTYEVNNAKFVDGVKPTFTYRYGFNATEPKVSEFLGPVTGFSRYVLASDFGEYQPFNSVTASMSSDGTRVLSVPGFSKKDYRITLTVHRATELWQDLTLQTANQEIVTTVNDLYSEMQYMIDDRETDTLPTGVFLDALLPSSGTPWGWADVPQGSLDGRPEIVENEVRPTDSVVS</sequence>
<name>A0A2V0RCJ9_9ZZZZ</name>